<dbReference type="SUPFAM" id="SSF55545">
    <property type="entry name" value="beta-N-acetylhexosaminidase-like domain"/>
    <property type="match status" value="1"/>
</dbReference>
<evidence type="ECO:0000259" key="14">
    <source>
        <dbReference type="Pfam" id="PF07488"/>
    </source>
</evidence>
<evidence type="ECO:0000256" key="4">
    <source>
        <dbReference type="ARBA" id="ARBA00022801"/>
    </source>
</evidence>
<evidence type="ECO:0000256" key="10">
    <source>
        <dbReference type="PIRSR" id="PIRSR029900-1"/>
    </source>
</evidence>
<organism evidence="15 16">
    <name type="scientific">Trichoderma harzianum CBS 226.95</name>
    <dbReference type="NCBI Taxonomy" id="983964"/>
    <lineage>
        <taxon>Eukaryota</taxon>
        <taxon>Fungi</taxon>
        <taxon>Dikarya</taxon>
        <taxon>Ascomycota</taxon>
        <taxon>Pezizomycotina</taxon>
        <taxon>Sordariomycetes</taxon>
        <taxon>Hypocreomycetidae</taxon>
        <taxon>Hypocreales</taxon>
        <taxon>Hypocreaceae</taxon>
        <taxon>Trichoderma</taxon>
    </lineage>
</organism>
<dbReference type="GO" id="GO:0005576">
    <property type="term" value="C:extracellular region"/>
    <property type="evidence" value="ECO:0007669"/>
    <property type="project" value="UniProtKB-SubCell"/>
</dbReference>
<evidence type="ECO:0000256" key="9">
    <source>
        <dbReference type="PIRNR" id="PIRNR029900"/>
    </source>
</evidence>
<keyword evidence="6 9" id="KW-0326">Glycosidase</keyword>
<evidence type="ECO:0000256" key="6">
    <source>
        <dbReference type="ARBA" id="ARBA00023295"/>
    </source>
</evidence>
<dbReference type="Gene3D" id="3.20.20.80">
    <property type="entry name" value="Glycosidases"/>
    <property type="match status" value="1"/>
</dbReference>
<gene>
    <name evidence="11" type="primary">aguA</name>
    <name evidence="15" type="ORF">M431DRAFT_21376</name>
</gene>
<keyword evidence="5 11" id="KW-0119">Carbohydrate metabolism</keyword>
<comment type="function">
    <text evidence="11">Alpha-glucuronidase involved in the hydrolysis of xylan, a major structural heterogeneous polysaccharide found in plant biomass representing the second most abundant polysaccharide in the biosphere, after cellulose. Releases 4-O-methylglucuronic acid from xylan.</text>
</comment>
<reference evidence="15 16" key="1">
    <citation type="submission" date="2016-07" db="EMBL/GenBank/DDBJ databases">
        <title>Multiple horizontal gene transfer events from other fungi enriched the ability of initially mycotrophic Trichoderma (Ascomycota) to feed on dead plant biomass.</title>
        <authorList>
            <consortium name="DOE Joint Genome Institute"/>
            <person name="Aerts A."/>
            <person name="Atanasova L."/>
            <person name="Chenthamara K."/>
            <person name="Zhang J."/>
            <person name="Grujic M."/>
            <person name="Henrissat B."/>
            <person name="Kuo A."/>
            <person name="Salamov A."/>
            <person name="Lipzen A."/>
            <person name="Labutti K."/>
            <person name="Barry K."/>
            <person name="Miao Y."/>
            <person name="Rahimi M.J."/>
            <person name="Shen Q."/>
            <person name="Grigoriev I.V."/>
            <person name="Kubicek C.P."/>
            <person name="Druzhinina I.S."/>
        </authorList>
    </citation>
    <scope>NUCLEOTIDE SEQUENCE [LARGE SCALE GENOMIC DNA]</scope>
    <source>
        <strain evidence="15 16">CBS 226.95</strain>
    </source>
</reference>
<dbReference type="GO" id="GO:0045493">
    <property type="term" value="P:xylan catabolic process"/>
    <property type="evidence" value="ECO:0007669"/>
    <property type="project" value="UniProtKB-KW"/>
</dbReference>
<keyword evidence="7 11" id="KW-0624">Polysaccharide degradation</keyword>
<evidence type="ECO:0000256" key="2">
    <source>
        <dbReference type="ARBA" id="ARBA00012271"/>
    </source>
</evidence>
<dbReference type="InterPro" id="IPR037054">
    <property type="entry name" value="A-glucoronidase_C_sf"/>
</dbReference>
<feature type="domain" description="Glycosyl hydrolase family 67 C-terminal" evidence="13">
    <location>
        <begin position="480"/>
        <end position="703"/>
    </location>
</feature>
<dbReference type="Pfam" id="PF03648">
    <property type="entry name" value="Glyco_hydro_67N"/>
    <property type="match status" value="1"/>
</dbReference>
<keyword evidence="4 9" id="KW-0378">Hydrolase</keyword>
<dbReference type="InterPro" id="IPR029018">
    <property type="entry name" value="Hex-like_dom2"/>
</dbReference>
<evidence type="ECO:0000256" key="11">
    <source>
        <dbReference type="RuleBase" id="RU361198"/>
    </source>
</evidence>
<feature type="domain" description="Alpha glucuronidase N-terminal" evidence="12">
    <location>
        <begin position="31"/>
        <end position="150"/>
    </location>
</feature>
<comment type="subcellular location">
    <subcellularLocation>
        <location evidence="11">Secreted</location>
    </subcellularLocation>
</comment>
<evidence type="ECO:0000313" key="16">
    <source>
        <dbReference type="Proteomes" id="UP000241690"/>
    </source>
</evidence>
<dbReference type="STRING" id="983964.A0A2T3ZU42"/>
<dbReference type="CDD" id="cd02795">
    <property type="entry name" value="CBM6-CBM35-CBM36_like"/>
    <property type="match status" value="1"/>
</dbReference>
<dbReference type="SUPFAM" id="SSF51445">
    <property type="entry name" value="(Trans)glycosidases"/>
    <property type="match status" value="1"/>
</dbReference>
<dbReference type="PANTHER" id="PTHR39207">
    <property type="entry name" value="ALPHA-GLUCURONIDASE A"/>
    <property type="match status" value="1"/>
</dbReference>
<dbReference type="PANTHER" id="PTHR39207:SF1">
    <property type="entry name" value="ALPHA-GLUCURONIDASE A"/>
    <property type="match status" value="1"/>
</dbReference>
<dbReference type="GO" id="GO:0046559">
    <property type="term" value="F:alpha-glucuronidase activity"/>
    <property type="evidence" value="ECO:0007669"/>
    <property type="project" value="UniProtKB-EC"/>
</dbReference>
<dbReference type="EMBL" id="KZ679700">
    <property type="protein sequence ID" value="PTB48322.1"/>
    <property type="molecule type" value="Genomic_DNA"/>
</dbReference>
<sequence length="851" mass="94861">MSFPEIFRISHFVSFVVKILSMLPSETGLDGWLRYAALPDEFANLRSRYSTIISLTGNQSSPVFTAARELQVGLSKILGQSVNLETKLLGFADVSSIVVGTVKTFLSAGRDTPDTLSLKEDGYCLICKDGKATEIIGQNEQGALYGAFEFLRLLSRNQPLPNMHISNPSAPIRWVNQWDNLDGSIERGYAGPSIFFADGYVLEDLTRVQQYARLLASVGLNGLIVNNVNSNYNLLNPINMQGLARIADIMRPWGVRIGISLYFDTPKGLGGLRTSDPLDPDVIAWWGSITSELYRHVPDMLGYLIKANSEGQPGPLTYGRTLADGANMFARALQPHGDGVVMYRAFVYNHHLDESDWKNDRANAAVEYFDGLDTQFEDNVIIQIKYGPIDFQIREPPSPLLAHLRKTPIILELQVTQEYLGQQDHVVYLPPLWKTIFNFDLHVDGQQSLVRDIVSGQRFNWSRSGYAAVVNVGNDPTWLGSHLAMANLYAYGLCTWDPQQSEIDIIQSWTHLTFGLHKTIVDTITSISMASWPTYEDYSGNLGIQTLCDIVTHCHYGPCPASQDGNGWGQWTRANAHSIGMDRTVATGTGNSGQYPQVVAERFERIDTTPDELLLWFHHVPYTHRLKSGKTVIQHFYDSHYAGALVAQTFPQQWEALRGLIDNDRFDHVAFRLRYQAGHALVWRDSINNFYYAKCGIKDEHNRVGNHAWRIEAEDMTLEGYAVVPVTPFEAASGGKAIATIPGANIGTAQCTVTFPSGVYDVAINYYDHLDGRSQYQVFLNEKLVGAWTGDLEDKLSHDFSDRIDGHSATRVTFNSVNVEKGDSLKIVGKPDGNELAPVDYVSFLPRGVVD</sequence>
<proteinExistence type="inferred from homology"/>
<evidence type="ECO:0000313" key="15">
    <source>
        <dbReference type="EMBL" id="PTB48322.1"/>
    </source>
</evidence>
<name>A0A2T3ZU42_TRIHA</name>
<dbReference type="EC" id="3.2.1.139" evidence="2 9"/>
<dbReference type="Pfam" id="PF07477">
    <property type="entry name" value="Glyco_hydro_67C"/>
    <property type="match status" value="1"/>
</dbReference>
<dbReference type="AlphaFoldDB" id="A0A2T3ZU42"/>
<keyword evidence="3 9" id="KW-0858">Xylan degradation</keyword>
<dbReference type="Gene3D" id="2.60.120.260">
    <property type="entry name" value="Galactose-binding domain-like"/>
    <property type="match status" value="1"/>
</dbReference>
<feature type="domain" description="Glycosyl hydrolase family 67 catalytic" evidence="14">
    <location>
        <begin position="157"/>
        <end position="478"/>
    </location>
</feature>
<feature type="active site" description="Proton donor" evidence="10">
    <location>
        <position position="310"/>
    </location>
</feature>
<feature type="active site" description="Proton acceptor" evidence="10">
    <location>
        <position position="390"/>
    </location>
</feature>
<evidence type="ECO:0000256" key="7">
    <source>
        <dbReference type="ARBA" id="ARBA00023326"/>
    </source>
</evidence>
<comment type="similarity">
    <text evidence="1 9 11">Belongs to the glycosyl hydrolase 67 family.</text>
</comment>
<dbReference type="InterPro" id="IPR005154">
    <property type="entry name" value="Glyco_hydro_67_aGlcAse_N"/>
</dbReference>
<dbReference type="InterPro" id="IPR011395">
    <property type="entry name" value="Glyco_hydro_67_aGlcAse"/>
</dbReference>
<protein>
    <recommendedName>
        <fullName evidence="2 9">Alpha-glucuronidase</fullName>
        <ecNumber evidence="2 9">3.2.1.139</ecNumber>
    </recommendedName>
</protein>
<evidence type="ECO:0000259" key="12">
    <source>
        <dbReference type="Pfam" id="PF03648"/>
    </source>
</evidence>
<keyword evidence="16" id="KW-1185">Reference proteome</keyword>
<comment type="catalytic activity">
    <reaction evidence="8 9 11">
        <text>an alpha-D-glucuronoside + H2O = D-glucuronate + an alcohol</text>
        <dbReference type="Rhea" id="RHEA:20005"/>
        <dbReference type="ChEBI" id="CHEBI:15377"/>
        <dbReference type="ChEBI" id="CHEBI:30879"/>
        <dbReference type="ChEBI" id="CHEBI:58720"/>
        <dbReference type="ChEBI" id="CHEBI:58899"/>
        <dbReference type="EC" id="3.2.1.139"/>
    </reaction>
</comment>
<dbReference type="InterPro" id="IPR017853">
    <property type="entry name" value="GH"/>
</dbReference>
<accession>A0A2T3ZU42</accession>
<evidence type="ECO:0000259" key="13">
    <source>
        <dbReference type="Pfam" id="PF07477"/>
    </source>
</evidence>
<dbReference type="InterPro" id="IPR011099">
    <property type="entry name" value="Glyco_hydro_67_C"/>
</dbReference>
<dbReference type="PIRSF" id="PIRSF029900">
    <property type="entry name" value="Alpha-glucuronds"/>
    <property type="match status" value="1"/>
</dbReference>
<dbReference type="InterPro" id="IPR011100">
    <property type="entry name" value="Glyco_hydro_67_cat"/>
</dbReference>
<evidence type="ECO:0000256" key="5">
    <source>
        <dbReference type="ARBA" id="ARBA00023277"/>
    </source>
</evidence>
<dbReference type="Gene3D" id="3.90.1330.10">
    <property type="entry name" value="Alpha-glucuronidase, C-terminal domain"/>
    <property type="match status" value="1"/>
</dbReference>
<dbReference type="Pfam" id="PF07488">
    <property type="entry name" value="Glyco_hydro_67M"/>
    <property type="match status" value="1"/>
</dbReference>
<evidence type="ECO:0000256" key="8">
    <source>
        <dbReference type="ARBA" id="ARBA00048838"/>
    </source>
</evidence>
<dbReference type="Proteomes" id="UP000241690">
    <property type="component" value="Unassembled WGS sequence"/>
</dbReference>
<evidence type="ECO:0000256" key="1">
    <source>
        <dbReference type="ARBA" id="ARBA00008833"/>
    </source>
</evidence>
<evidence type="ECO:0000256" key="3">
    <source>
        <dbReference type="ARBA" id="ARBA00022651"/>
    </source>
</evidence>
<feature type="active site" description="Proton acceptor" evidence="10">
    <location>
        <position position="418"/>
    </location>
</feature>
<dbReference type="Gene3D" id="3.30.379.10">
    <property type="entry name" value="Chitobiase/beta-hexosaminidase domain 2-like"/>
    <property type="match status" value="1"/>
</dbReference>